<keyword evidence="4" id="KW-1185">Reference proteome</keyword>
<keyword evidence="1" id="KW-0812">Transmembrane</keyword>
<gene>
    <name evidence="3" type="ORF">J2Z34_001410</name>
</gene>
<organism evidence="3 4">
    <name type="scientific">Youngiibacter multivorans</name>
    <dbReference type="NCBI Taxonomy" id="937251"/>
    <lineage>
        <taxon>Bacteria</taxon>
        <taxon>Bacillati</taxon>
        <taxon>Bacillota</taxon>
        <taxon>Clostridia</taxon>
        <taxon>Eubacteriales</taxon>
        <taxon>Clostridiaceae</taxon>
        <taxon>Youngiibacter</taxon>
    </lineage>
</organism>
<keyword evidence="1" id="KW-1133">Transmembrane helix</keyword>
<evidence type="ECO:0000313" key="4">
    <source>
        <dbReference type="Proteomes" id="UP001519271"/>
    </source>
</evidence>
<feature type="transmembrane region" description="Helical" evidence="1">
    <location>
        <begin position="200"/>
        <end position="221"/>
    </location>
</feature>
<feature type="transmembrane region" description="Helical" evidence="1">
    <location>
        <begin position="395"/>
        <end position="411"/>
    </location>
</feature>
<feature type="transmembrane region" description="Helical" evidence="1">
    <location>
        <begin position="148"/>
        <end position="164"/>
    </location>
</feature>
<sequence length="517" mass="53894">MENLEHLLIGFQTALTLQNVIASMLGAVLGLVVGAMPGIGSLAGVALLLPLTFKFNPLTAMIMLGALYYSNMYGGSFSAILLNIPGDSPAIMTTLDGYPMNVKKKRPGQALMTAIMASFVGGTIGIMILTVVGPALANVGLKFGPAEMTMVLLIAMTSISWLVGDNISKGLLVTMFGILLATIGMDTLTGSPRYTFGSMYLLGGIPFTPFIIGAVGFSQVIKLIHDAKKDIKPETPQELTKLSIKGSMLTWADWKRLLPPAIRSGVMGTFVGVLPGAGATTGAFLGYAVQKKFKSKEPLGTGAIEGISAAEAANNAAAAGAFAPLLALGIPGSGTGAVLLGGLIMFGLNPGPLLFTNQPVFTWGLIASLYLSNVLAVIVSILVIPYLLKILSVPIKYMVPAITSICIVGAYSTSNSMYGVVVMLVTGVLGYVLDKNDYPVAPMLLSFVLAPLLESNMRKTFIISGGSLGIFLDSPISTVLVIVFAGLIITPAFKSIMGKIKAGKTKAESKTELSAEK</sequence>
<feature type="transmembrane region" description="Helical" evidence="1">
    <location>
        <begin position="325"/>
        <end position="348"/>
    </location>
</feature>
<feature type="transmembrane region" description="Helical" evidence="1">
    <location>
        <begin position="110"/>
        <end position="136"/>
    </location>
</feature>
<dbReference type="RefSeq" id="WP_209459148.1">
    <property type="nucleotide sequence ID" value="NZ_JAGGKC010000009.1"/>
</dbReference>
<name>A0ABS4G305_9CLOT</name>
<dbReference type="InterPro" id="IPR002823">
    <property type="entry name" value="DUF112_TM"/>
</dbReference>
<feature type="transmembrane region" description="Helical" evidence="1">
    <location>
        <begin position="476"/>
        <end position="496"/>
    </location>
</feature>
<feature type="transmembrane region" description="Helical" evidence="1">
    <location>
        <begin position="61"/>
        <end position="84"/>
    </location>
</feature>
<keyword evidence="1" id="KW-0472">Membrane</keyword>
<proteinExistence type="predicted"/>
<dbReference type="PANTHER" id="PTHR35342">
    <property type="entry name" value="TRICARBOXYLIC TRANSPORT PROTEIN"/>
    <property type="match status" value="1"/>
</dbReference>
<reference evidence="3 4" key="1">
    <citation type="submission" date="2021-03" db="EMBL/GenBank/DDBJ databases">
        <title>Genomic Encyclopedia of Type Strains, Phase IV (KMG-IV): sequencing the most valuable type-strain genomes for metagenomic binning, comparative biology and taxonomic classification.</title>
        <authorList>
            <person name="Goeker M."/>
        </authorList>
    </citation>
    <scope>NUCLEOTIDE SEQUENCE [LARGE SCALE GENOMIC DNA]</scope>
    <source>
        <strain evidence="3 4">DSM 6139</strain>
    </source>
</reference>
<feature type="transmembrane region" description="Helical" evidence="1">
    <location>
        <begin position="360"/>
        <end position="388"/>
    </location>
</feature>
<evidence type="ECO:0000256" key="1">
    <source>
        <dbReference type="SAM" id="Phobius"/>
    </source>
</evidence>
<feature type="transmembrane region" description="Helical" evidence="1">
    <location>
        <begin position="20"/>
        <end position="49"/>
    </location>
</feature>
<feature type="transmembrane region" description="Helical" evidence="1">
    <location>
        <begin position="417"/>
        <end position="433"/>
    </location>
</feature>
<dbReference type="EMBL" id="JAGGKC010000009">
    <property type="protein sequence ID" value="MBP1918930.1"/>
    <property type="molecule type" value="Genomic_DNA"/>
</dbReference>
<feature type="transmembrane region" description="Helical" evidence="1">
    <location>
        <begin position="170"/>
        <end position="188"/>
    </location>
</feature>
<evidence type="ECO:0000259" key="2">
    <source>
        <dbReference type="Pfam" id="PF01970"/>
    </source>
</evidence>
<evidence type="ECO:0000313" key="3">
    <source>
        <dbReference type="EMBL" id="MBP1918930.1"/>
    </source>
</evidence>
<comment type="caution">
    <text evidence="3">The sequence shown here is derived from an EMBL/GenBank/DDBJ whole genome shotgun (WGS) entry which is preliminary data.</text>
</comment>
<dbReference type="Proteomes" id="UP001519271">
    <property type="component" value="Unassembled WGS sequence"/>
</dbReference>
<dbReference type="PANTHER" id="PTHR35342:SF5">
    <property type="entry name" value="TRICARBOXYLIC TRANSPORT PROTEIN"/>
    <property type="match status" value="1"/>
</dbReference>
<protein>
    <submittedName>
        <fullName evidence="3">Tricarboxylic transport membrane protein</fullName>
    </submittedName>
</protein>
<dbReference type="Pfam" id="PF01970">
    <property type="entry name" value="TctA"/>
    <property type="match status" value="1"/>
</dbReference>
<accession>A0ABS4G305</accession>
<feature type="domain" description="DUF112" evidence="2">
    <location>
        <begin position="21"/>
        <end position="445"/>
    </location>
</feature>